<proteinExistence type="predicted"/>
<sequence length="62" mass="7241">LHQSRVIIDILVIIIDITDFNLEIYFDIIYQNLAIISSNSHINLLKNLLNSLKLQNLVNFFL</sequence>
<protein>
    <submittedName>
        <fullName evidence="1">Uncharacterized protein</fullName>
    </submittedName>
</protein>
<evidence type="ECO:0000313" key="1">
    <source>
        <dbReference type="WBParaSite" id="BTMF_0001803901-mRNA-1"/>
    </source>
</evidence>
<accession>A0A0R3RDB6</accession>
<dbReference type="AlphaFoldDB" id="A0A0R3RDB6"/>
<dbReference type="WBParaSite" id="BTMF_0001803901-mRNA-1">
    <property type="protein sequence ID" value="BTMF_0001803901-mRNA-1"/>
    <property type="gene ID" value="BTMF_0001803901"/>
</dbReference>
<organism evidence="1">
    <name type="scientific">Brugia timori</name>
    <dbReference type="NCBI Taxonomy" id="42155"/>
    <lineage>
        <taxon>Eukaryota</taxon>
        <taxon>Metazoa</taxon>
        <taxon>Ecdysozoa</taxon>
        <taxon>Nematoda</taxon>
        <taxon>Chromadorea</taxon>
        <taxon>Rhabditida</taxon>
        <taxon>Spirurina</taxon>
        <taxon>Spiruromorpha</taxon>
        <taxon>Filarioidea</taxon>
        <taxon>Onchocercidae</taxon>
        <taxon>Brugia</taxon>
    </lineage>
</organism>
<name>A0A0R3RDB6_9BILA</name>
<reference evidence="1" key="1">
    <citation type="submission" date="2017-02" db="UniProtKB">
        <authorList>
            <consortium name="WormBaseParasite"/>
        </authorList>
    </citation>
    <scope>IDENTIFICATION</scope>
</reference>